<proteinExistence type="predicted"/>
<protein>
    <submittedName>
        <fullName evidence="2">Trehalose utilization</fullName>
    </submittedName>
</protein>
<dbReference type="EMBL" id="SJPV01000002">
    <property type="protein sequence ID" value="TWU40544.1"/>
    <property type="molecule type" value="Genomic_DNA"/>
</dbReference>
<dbReference type="PANTHER" id="PTHR40469:SF2">
    <property type="entry name" value="GALACTOSE-BINDING DOMAIN-LIKE SUPERFAMILY PROTEIN"/>
    <property type="match status" value="1"/>
</dbReference>
<dbReference type="InterPro" id="IPR029062">
    <property type="entry name" value="Class_I_gatase-like"/>
</dbReference>
<evidence type="ECO:0000313" key="2">
    <source>
        <dbReference type="EMBL" id="TWU40544.1"/>
    </source>
</evidence>
<sequence>MRVAVVTGGHSFDVPEFYKLFRELPGVDAYPQHLEHFASSSEAVRDAYDAVVFYGMERGEAPEVGAHYAGDAKAALEQIVERGQGIVILHHAVLAWEKWDFWDQVIGHDERNFRWKPELDLRVEVADKDHPVTQGTTDFDTIDEGYVLHGEHDGQSRILLTAEHKDIMKEVAWAREVGKCRVFVLTLGDNPEAWSNSGFCDVLERGILWTARGD</sequence>
<feature type="domain" description="ThuA-like" evidence="1">
    <location>
        <begin position="46"/>
        <end position="210"/>
    </location>
</feature>
<accession>A0A5C6DWD5</accession>
<evidence type="ECO:0000313" key="3">
    <source>
        <dbReference type="Proteomes" id="UP000319143"/>
    </source>
</evidence>
<dbReference type="InterPro" id="IPR029010">
    <property type="entry name" value="ThuA-like"/>
</dbReference>
<dbReference type="Proteomes" id="UP000319143">
    <property type="component" value="Unassembled WGS sequence"/>
</dbReference>
<dbReference type="SUPFAM" id="SSF52317">
    <property type="entry name" value="Class I glutamine amidotransferase-like"/>
    <property type="match status" value="1"/>
</dbReference>
<dbReference type="Pfam" id="PF06283">
    <property type="entry name" value="ThuA"/>
    <property type="match status" value="1"/>
</dbReference>
<comment type="caution">
    <text evidence="2">The sequence shown here is derived from an EMBL/GenBank/DDBJ whole genome shotgun (WGS) entry which is preliminary data.</text>
</comment>
<gene>
    <name evidence="2" type="ORF">Poly41_13770</name>
</gene>
<dbReference type="Gene3D" id="3.40.50.880">
    <property type="match status" value="1"/>
</dbReference>
<dbReference type="RefSeq" id="WP_197231118.1">
    <property type="nucleotide sequence ID" value="NZ_SJPV01000002.1"/>
</dbReference>
<dbReference type="AlphaFoldDB" id="A0A5C6DWD5"/>
<name>A0A5C6DWD5_9BACT</name>
<reference evidence="2 3" key="1">
    <citation type="submission" date="2019-02" db="EMBL/GenBank/DDBJ databases">
        <title>Deep-cultivation of Planctomycetes and their phenomic and genomic characterization uncovers novel biology.</title>
        <authorList>
            <person name="Wiegand S."/>
            <person name="Jogler M."/>
            <person name="Boedeker C."/>
            <person name="Pinto D."/>
            <person name="Vollmers J."/>
            <person name="Rivas-Marin E."/>
            <person name="Kohn T."/>
            <person name="Peeters S.H."/>
            <person name="Heuer A."/>
            <person name="Rast P."/>
            <person name="Oberbeckmann S."/>
            <person name="Bunk B."/>
            <person name="Jeske O."/>
            <person name="Meyerdierks A."/>
            <person name="Storesund J.E."/>
            <person name="Kallscheuer N."/>
            <person name="Luecker S."/>
            <person name="Lage O.M."/>
            <person name="Pohl T."/>
            <person name="Merkel B.J."/>
            <person name="Hornburger P."/>
            <person name="Mueller R.-W."/>
            <person name="Bruemmer F."/>
            <person name="Labrenz M."/>
            <person name="Spormann A.M."/>
            <person name="Op Den Camp H."/>
            <person name="Overmann J."/>
            <person name="Amann R."/>
            <person name="Jetten M.S.M."/>
            <person name="Mascher T."/>
            <person name="Medema M.H."/>
            <person name="Devos D.P."/>
            <person name="Kaster A.-K."/>
            <person name="Ovreas L."/>
            <person name="Rohde M."/>
            <person name="Galperin M.Y."/>
            <person name="Jogler C."/>
        </authorList>
    </citation>
    <scope>NUCLEOTIDE SEQUENCE [LARGE SCALE GENOMIC DNA]</scope>
    <source>
        <strain evidence="2 3">Poly41</strain>
    </source>
</reference>
<keyword evidence="3" id="KW-1185">Reference proteome</keyword>
<dbReference type="PANTHER" id="PTHR40469">
    <property type="entry name" value="SECRETED GLYCOSYL HYDROLASE"/>
    <property type="match status" value="1"/>
</dbReference>
<evidence type="ECO:0000259" key="1">
    <source>
        <dbReference type="Pfam" id="PF06283"/>
    </source>
</evidence>
<organism evidence="2 3">
    <name type="scientific">Novipirellula artificiosorum</name>
    <dbReference type="NCBI Taxonomy" id="2528016"/>
    <lineage>
        <taxon>Bacteria</taxon>
        <taxon>Pseudomonadati</taxon>
        <taxon>Planctomycetota</taxon>
        <taxon>Planctomycetia</taxon>
        <taxon>Pirellulales</taxon>
        <taxon>Pirellulaceae</taxon>
        <taxon>Novipirellula</taxon>
    </lineage>
</organism>